<keyword evidence="4" id="KW-1185">Reference proteome</keyword>
<comment type="caution">
    <text evidence="3">The sequence shown here is derived from an EMBL/GenBank/DDBJ whole genome shotgun (WGS) entry which is preliminary data.</text>
</comment>
<dbReference type="InterPro" id="IPR013243">
    <property type="entry name" value="SCA7_dom"/>
</dbReference>
<dbReference type="EMBL" id="AMPZ03000004">
    <property type="protein sequence ID" value="KAH9585737.1"/>
    <property type="molecule type" value="Genomic_DNA"/>
</dbReference>
<organism evidence="3 4">
    <name type="scientific">Schistosoma haematobium</name>
    <name type="common">Blood fluke</name>
    <dbReference type="NCBI Taxonomy" id="6185"/>
    <lineage>
        <taxon>Eukaryota</taxon>
        <taxon>Metazoa</taxon>
        <taxon>Spiralia</taxon>
        <taxon>Lophotrochozoa</taxon>
        <taxon>Platyhelminthes</taxon>
        <taxon>Trematoda</taxon>
        <taxon>Digenea</taxon>
        <taxon>Strigeidida</taxon>
        <taxon>Schistosomatoidea</taxon>
        <taxon>Schistosomatidae</taxon>
        <taxon>Schistosoma</taxon>
    </lineage>
</organism>
<feature type="region of interest" description="Disordered" evidence="1">
    <location>
        <begin position="949"/>
        <end position="983"/>
    </location>
</feature>
<dbReference type="CTD" id="75577590"/>
<reference evidence="3" key="2">
    <citation type="journal article" date="2019" name="Gigascience">
        <title>High-quality Schistosoma haematobium genome achieved by single-molecule and long-range sequencing.</title>
        <authorList>
            <person name="Stroehlein A.J."/>
            <person name="Korhonen P.K."/>
            <person name="Chong T.M."/>
            <person name="Lim Y.L."/>
            <person name="Chan K.G."/>
            <person name="Webster B."/>
            <person name="Rollinson D."/>
            <person name="Brindley P.J."/>
            <person name="Gasser R.B."/>
            <person name="Young N.D."/>
        </authorList>
    </citation>
    <scope>NUCLEOTIDE SEQUENCE</scope>
</reference>
<evidence type="ECO:0000259" key="2">
    <source>
        <dbReference type="PROSITE" id="PS51505"/>
    </source>
</evidence>
<feature type="region of interest" description="Disordered" evidence="1">
    <location>
        <begin position="101"/>
        <end position="130"/>
    </location>
</feature>
<reference evidence="3" key="3">
    <citation type="submission" date="2021-06" db="EMBL/GenBank/DDBJ databases">
        <title>Chromosome-level genome assembly for S. haematobium.</title>
        <authorList>
            <person name="Stroehlein A.J."/>
        </authorList>
    </citation>
    <scope>NUCLEOTIDE SEQUENCE</scope>
</reference>
<reference evidence="3" key="1">
    <citation type="journal article" date="2012" name="Nat. Genet.">
        <title>Whole-genome sequence of Schistosoma haematobium.</title>
        <authorList>
            <person name="Young N.D."/>
            <person name="Jex A.R."/>
            <person name="Li B."/>
            <person name="Liu S."/>
            <person name="Yang L."/>
            <person name="Xiong Z."/>
            <person name="Li Y."/>
            <person name="Cantacessi C."/>
            <person name="Hall R.S."/>
            <person name="Xu X."/>
            <person name="Chen F."/>
            <person name="Wu X."/>
            <person name="Zerlotini A."/>
            <person name="Oliveira G."/>
            <person name="Hofmann A."/>
            <person name="Zhang G."/>
            <person name="Fang X."/>
            <person name="Kang Y."/>
            <person name="Campbell B.E."/>
            <person name="Loukas A."/>
            <person name="Ranganathan S."/>
            <person name="Rollinson D."/>
            <person name="Rinaldi G."/>
            <person name="Brindley P.J."/>
            <person name="Yang H."/>
            <person name="Wang J."/>
            <person name="Wang J."/>
            <person name="Gasser R.B."/>
        </authorList>
    </citation>
    <scope>NUCLEOTIDE SEQUENCE</scope>
</reference>
<evidence type="ECO:0000313" key="3">
    <source>
        <dbReference type="EMBL" id="KAH9585737.1"/>
    </source>
</evidence>
<feature type="compositionally biased region" description="Basic residues" evidence="1">
    <location>
        <begin position="102"/>
        <end position="117"/>
    </location>
</feature>
<gene>
    <name evidence="3" type="ORF">MS3_00006897</name>
</gene>
<proteinExistence type="predicted"/>
<feature type="compositionally biased region" description="Low complexity" evidence="1">
    <location>
        <begin position="949"/>
        <end position="964"/>
    </location>
</feature>
<dbReference type="Pfam" id="PF08313">
    <property type="entry name" value="SCA7"/>
    <property type="match status" value="1"/>
</dbReference>
<feature type="compositionally biased region" description="Polar residues" evidence="1">
    <location>
        <begin position="923"/>
        <end position="937"/>
    </location>
</feature>
<protein>
    <recommendedName>
        <fullName evidence="2">SCA7 domain-containing protein</fullName>
    </recommendedName>
</protein>
<dbReference type="RefSeq" id="XP_051068319.1">
    <property type="nucleotide sequence ID" value="XM_051215136.1"/>
</dbReference>
<dbReference type="KEGG" id="shx:MS3_00006897"/>
<feature type="region of interest" description="Disordered" evidence="1">
    <location>
        <begin position="913"/>
        <end position="937"/>
    </location>
</feature>
<dbReference type="Proteomes" id="UP000471633">
    <property type="component" value="Unassembled WGS sequence"/>
</dbReference>
<feature type="region of interest" description="Disordered" evidence="1">
    <location>
        <begin position="256"/>
        <end position="310"/>
    </location>
</feature>
<dbReference type="AlphaFoldDB" id="A0A922ISE5"/>
<name>A0A922ISE5_SCHHA</name>
<accession>A0A922ISE5</accession>
<feature type="compositionally biased region" description="Low complexity" evidence="1">
    <location>
        <begin position="291"/>
        <end position="305"/>
    </location>
</feature>
<evidence type="ECO:0000313" key="4">
    <source>
        <dbReference type="Proteomes" id="UP000471633"/>
    </source>
</evidence>
<feature type="compositionally biased region" description="Low complexity" evidence="1">
    <location>
        <begin position="258"/>
        <end position="268"/>
    </location>
</feature>
<dbReference type="PROSITE" id="PS51505">
    <property type="entry name" value="SCA7"/>
    <property type="match status" value="1"/>
</dbReference>
<sequence>MDFKNPWEDFIFDQTVDNINESSDCFNNIKLSNFPFLKSQFSSIDYLIKCELCNVMLLPESISLHYDDRHSEPPKSVGSAVLPYEAVSWCECQAEIDSKKDRTSRRTKVAPLKRSKRNTPNPSDASPYSVKMDISKTVITSREVEKTSHEELREPVLLKLAKSDGRISQSEEVSKRPLRTPAESKLNERSVWSVVCPREHSAGNFYELTSKGQVEESRHLGKDMFECRSSFNHSNDSGIGSQAHSVFRCSSYPPTPSLSPHLPSSSPSNVSDDTTFGFNQFRPEVANRPVSRSSHSSSSSGIGISDQHNTDSSITIPTTIFNVNSTKAVTSLPLSNIKSTAKCKVKCKLSTVCLRNNVPLCSTSSQPMISGEALTKVHSSREVESTVYHLKNNRQEFDGKLISSELRRNGFHSWITGERPTSSDATHKADNVRRLLAFQRLSTPRNQTILLQQAPRQIKSVHLAPSFISQNYQTENLEGNEASTSNDTNRFVQPNILIQPEKSSKLDVVNDSSSRINWPPESIISGPSSNMARSTGELQEFLEELEDTFDPLTQCGCLEMDDIRCRNSILCTVHTIEEKRRVPRQHDLRYLMREARKKQQILRQVPNTPCQQFPWTVQTSGSPNAVIDLTDDVSSNESFCETPGVLSYQTPRVPNHSQLLRHNTTLSAYDTQGRCQIYPNSLNSNGPIDLRYVSNKLTARLHQRNKTVVIAQPCAIDIRPQTESFLSYSPQIASINSTLDMHHFQFNPMGSGTTQTGEYFSESNTPNIVMYPNRKQTSGYSSTSYSNARLINEPPYAAQSHCLSTCQPAQPWANRLSRYPIEGSADTTINLDNLITSEDLCSEEHFDDLSHEINLPRKVHVPFVEETPPNFGPITTSTTTTTTTTLFPHLSLNTRKLQESQSRVVVNDMREKSITGRSRKTARTSFRSSGSTNVQGPTLTSLLHLRYQHQQPNQQQGQFQSISGLLGGGKVNPSEHVSSRPTVISKTKPVTSATDVFNCKISSSSSTVFESQEKADILNSVNPQLVYSPSLITPNIPCTYVGLSSNYPTSSTTFSSRLPNQVLDYCVDNSLDTFYVPNSLQTCPNTVPSSISSYSLHSNPRLNNYVIQRNVQLNQPQARTLFANSISSRTNETSPNLILSSSSSSSLSTATLSSNRYFVIRPSAIAQTPNLVVCAKRRDTYSTSNINRSSEDV</sequence>
<reference evidence="3" key="4">
    <citation type="journal article" date="2022" name="PLoS Pathog.">
        <title>Chromosome-level genome of Schistosoma haematobium underpins genome-wide explorations of molecular variation.</title>
        <authorList>
            <person name="Stroehlein A.J."/>
            <person name="Korhonen P.K."/>
            <person name="Lee V.V."/>
            <person name="Ralph S.A."/>
            <person name="Mentink-Kane M."/>
            <person name="You H."/>
            <person name="McManus D.P."/>
            <person name="Tchuente L.T."/>
            <person name="Stothard J.R."/>
            <person name="Kaur P."/>
            <person name="Dudchenko O."/>
            <person name="Aiden E.L."/>
            <person name="Yang B."/>
            <person name="Yang H."/>
            <person name="Emery A.M."/>
            <person name="Webster B.L."/>
            <person name="Brindley P.J."/>
            <person name="Rollinson D."/>
            <person name="Chang B.C.H."/>
            <person name="Gasser R.B."/>
            <person name="Young N.D."/>
        </authorList>
    </citation>
    <scope>NUCLEOTIDE SEQUENCE</scope>
</reference>
<feature type="domain" description="SCA7" evidence="2">
    <location>
        <begin position="542"/>
        <end position="608"/>
    </location>
</feature>
<evidence type="ECO:0000256" key="1">
    <source>
        <dbReference type="SAM" id="MobiDB-lite"/>
    </source>
</evidence>
<feature type="compositionally biased region" description="Polar residues" evidence="1">
    <location>
        <begin position="269"/>
        <end position="278"/>
    </location>
</feature>
<dbReference type="GeneID" id="75577590"/>